<organism evidence="1 2">
    <name type="scientific">Linderina macrospora</name>
    <dbReference type="NCBI Taxonomy" id="4868"/>
    <lineage>
        <taxon>Eukaryota</taxon>
        <taxon>Fungi</taxon>
        <taxon>Fungi incertae sedis</taxon>
        <taxon>Zoopagomycota</taxon>
        <taxon>Kickxellomycotina</taxon>
        <taxon>Kickxellomycetes</taxon>
        <taxon>Kickxellales</taxon>
        <taxon>Kickxellaceae</taxon>
        <taxon>Linderina</taxon>
    </lineage>
</organism>
<sequence length="69" mass="7746">MGSSSSICVVYFSVAWNRRLPIPTTVIVRDRNVNPRWPVGFMCAQDSPRNTMASEDQLLKNSAMYGVHS</sequence>
<gene>
    <name evidence="1" type="ORF">FBU59_002778</name>
</gene>
<comment type="caution">
    <text evidence="1">The sequence shown here is derived from an EMBL/GenBank/DDBJ whole genome shotgun (WGS) entry which is preliminary data.</text>
</comment>
<keyword evidence="2" id="KW-1185">Reference proteome</keyword>
<accession>A0ACC1JA92</accession>
<protein>
    <submittedName>
        <fullName evidence="1">Uncharacterized protein</fullName>
    </submittedName>
</protein>
<evidence type="ECO:0000313" key="1">
    <source>
        <dbReference type="EMBL" id="KAJ1943855.1"/>
    </source>
</evidence>
<evidence type="ECO:0000313" key="2">
    <source>
        <dbReference type="Proteomes" id="UP001150603"/>
    </source>
</evidence>
<name>A0ACC1JA92_9FUNG</name>
<dbReference type="EMBL" id="JANBPW010001604">
    <property type="protein sequence ID" value="KAJ1943855.1"/>
    <property type="molecule type" value="Genomic_DNA"/>
</dbReference>
<proteinExistence type="predicted"/>
<dbReference type="Proteomes" id="UP001150603">
    <property type="component" value="Unassembled WGS sequence"/>
</dbReference>
<reference evidence="1" key="1">
    <citation type="submission" date="2022-07" db="EMBL/GenBank/DDBJ databases">
        <title>Phylogenomic reconstructions and comparative analyses of Kickxellomycotina fungi.</title>
        <authorList>
            <person name="Reynolds N.K."/>
            <person name="Stajich J.E."/>
            <person name="Barry K."/>
            <person name="Grigoriev I.V."/>
            <person name="Crous P."/>
            <person name="Smith M.E."/>
        </authorList>
    </citation>
    <scope>NUCLEOTIDE SEQUENCE</scope>
    <source>
        <strain evidence="1">NRRL 5244</strain>
    </source>
</reference>